<keyword evidence="2" id="KW-1185">Reference proteome</keyword>
<name>A0A942YIG5_9BACI</name>
<evidence type="ECO:0000313" key="2">
    <source>
        <dbReference type="Proteomes" id="UP000681414"/>
    </source>
</evidence>
<accession>A0A942YIG5</accession>
<dbReference type="EMBL" id="JAGYPG010000002">
    <property type="protein sequence ID" value="MBS4195366.1"/>
    <property type="molecule type" value="Genomic_DNA"/>
</dbReference>
<sequence>MSEKEPSLVFIQRKPGDDFTVLMDGKEVRGLRRITIHAEVGEVTTHEIEYLTGVTAEKKGSD</sequence>
<gene>
    <name evidence="1" type="ORF">KHA97_09895</name>
</gene>
<dbReference type="AlphaFoldDB" id="A0A942YIG5"/>
<comment type="caution">
    <text evidence="1">The sequence shown here is derived from an EMBL/GenBank/DDBJ whole genome shotgun (WGS) entry which is preliminary data.</text>
</comment>
<proteinExistence type="predicted"/>
<dbReference type="Proteomes" id="UP000681414">
    <property type="component" value="Unassembled WGS sequence"/>
</dbReference>
<evidence type="ECO:0000313" key="1">
    <source>
        <dbReference type="EMBL" id="MBS4195366.1"/>
    </source>
</evidence>
<dbReference type="RefSeq" id="WP_213124591.1">
    <property type="nucleotide sequence ID" value="NZ_JAGYPG010000002.1"/>
</dbReference>
<organism evidence="1 2">
    <name type="scientific">Lederbergia citri</name>
    <dbReference type="NCBI Taxonomy" id="2833580"/>
    <lineage>
        <taxon>Bacteria</taxon>
        <taxon>Bacillati</taxon>
        <taxon>Bacillota</taxon>
        <taxon>Bacilli</taxon>
        <taxon>Bacillales</taxon>
        <taxon>Bacillaceae</taxon>
        <taxon>Lederbergia</taxon>
    </lineage>
</organism>
<protein>
    <submittedName>
        <fullName evidence="1">Uncharacterized protein</fullName>
    </submittedName>
</protein>
<reference evidence="1 2" key="1">
    <citation type="submission" date="2021-05" db="EMBL/GenBank/DDBJ databases">
        <title>Novel Bacillus species.</title>
        <authorList>
            <person name="Liu G."/>
        </authorList>
    </citation>
    <scope>NUCLEOTIDE SEQUENCE [LARGE SCALE GENOMIC DNA]</scope>
    <source>
        <strain evidence="2">FJAT-49780</strain>
    </source>
</reference>